<dbReference type="EMBL" id="CP041636">
    <property type="protein sequence ID" value="QDO95998.1"/>
    <property type="molecule type" value="Genomic_DNA"/>
</dbReference>
<evidence type="ECO:0000313" key="7">
    <source>
        <dbReference type="Proteomes" id="UP000317496"/>
    </source>
</evidence>
<gene>
    <name evidence="6" type="ORF">FNB15_01320</name>
</gene>
<dbReference type="AlphaFoldDB" id="A0A516GWT3"/>
<proteinExistence type="inferred from homology"/>
<evidence type="ECO:0000256" key="4">
    <source>
        <dbReference type="SAM" id="MobiDB-lite"/>
    </source>
</evidence>
<dbReference type="InterPro" id="IPR002168">
    <property type="entry name" value="Lipase_GDXG_HIS_AS"/>
</dbReference>
<dbReference type="InterPro" id="IPR013094">
    <property type="entry name" value="AB_hydrolase_3"/>
</dbReference>
<comment type="similarity">
    <text evidence="1">Belongs to the 'GDXG' lipolytic enzyme family.</text>
</comment>
<sequence>MAAAAGESSVMTDPMYDSGGDPASRPGTDLQSDVTSAAGISARMPPGSAEFAPWTTPSLQARLIARGLRRLIKPRRVGRADLPLIRVLMAAMTRSRPLPGVTVERVKAPVHGEWLRPRQPRRGRALLYLHGGGYMAGSPRTHRAITARLAHRLGAAVFALDYRLAPEHPYPAALEDALTAWRWLLDDGWRPDRIWLAGDSAGGGLALALMLACKQQNLPLPAAAALFSPWTDLTCSGAAITENAGRCAWFTAQQLDFAARLYADRHTPGDPLISPLLGDLSGLPPLLLHVSDSELLRDDSLRLEAKARAAGTSVRLRLWHGLPHAWPNFAGLMPEGDACLEDTASALLALSAN</sequence>
<dbReference type="PROSITE" id="PS01174">
    <property type="entry name" value="LIPASE_GDXG_SER"/>
    <property type="match status" value="1"/>
</dbReference>
<dbReference type="OrthoDB" id="9806180at2"/>
<dbReference type="InterPro" id="IPR033140">
    <property type="entry name" value="Lipase_GDXG_put_SER_AS"/>
</dbReference>
<dbReference type="GO" id="GO:0004806">
    <property type="term" value="F:triacylglycerol lipase activity"/>
    <property type="evidence" value="ECO:0007669"/>
    <property type="project" value="TreeGrafter"/>
</dbReference>
<evidence type="ECO:0000256" key="1">
    <source>
        <dbReference type="ARBA" id="ARBA00010515"/>
    </source>
</evidence>
<dbReference type="SUPFAM" id="SSF53474">
    <property type="entry name" value="alpha/beta-Hydrolases"/>
    <property type="match status" value="1"/>
</dbReference>
<accession>A0A516GWT3</accession>
<evidence type="ECO:0000256" key="2">
    <source>
        <dbReference type="ARBA" id="ARBA00022801"/>
    </source>
</evidence>
<dbReference type="Gene3D" id="3.40.50.1820">
    <property type="entry name" value="alpha/beta hydrolase"/>
    <property type="match status" value="1"/>
</dbReference>
<dbReference type="PANTHER" id="PTHR48081">
    <property type="entry name" value="AB HYDROLASE SUPERFAMILY PROTEIN C4A8.06C"/>
    <property type="match status" value="1"/>
</dbReference>
<evidence type="ECO:0000313" key="6">
    <source>
        <dbReference type="EMBL" id="QDO95998.1"/>
    </source>
</evidence>
<dbReference type="InterPro" id="IPR050300">
    <property type="entry name" value="GDXG_lipolytic_enzyme"/>
</dbReference>
<name>A0A516GWT3_9PROT</name>
<evidence type="ECO:0000256" key="3">
    <source>
        <dbReference type="PROSITE-ProRule" id="PRU10038"/>
    </source>
</evidence>
<dbReference type="Proteomes" id="UP000317496">
    <property type="component" value="Chromosome"/>
</dbReference>
<dbReference type="PROSITE" id="PS01173">
    <property type="entry name" value="LIPASE_GDXG_HIS"/>
    <property type="match status" value="1"/>
</dbReference>
<feature type="domain" description="Alpha/beta hydrolase fold-3" evidence="5">
    <location>
        <begin position="126"/>
        <end position="326"/>
    </location>
</feature>
<dbReference type="KEGG" id="fer:FNB15_01320"/>
<keyword evidence="7" id="KW-1185">Reference proteome</keyword>
<organism evidence="6 7">
    <name type="scientific">Ferrovibrio terrae</name>
    <dbReference type="NCBI Taxonomy" id="2594003"/>
    <lineage>
        <taxon>Bacteria</taxon>
        <taxon>Pseudomonadati</taxon>
        <taxon>Pseudomonadota</taxon>
        <taxon>Alphaproteobacteria</taxon>
        <taxon>Rhodospirillales</taxon>
        <taxon>Rhodospirillaceae</taxon>
        <taxon>Ferrovibrio</taxon>
    </lineage>
</organism>
<keyword evidence="2 6" id="KW-0378">Hydrolase</keyword>
<evidence type="ECO:0000259" key="5">
    <source>
        <dbReference type="Pfam" id="PF07859"/>
    </source>
</evidence>
<dbReference type="InterPro" id="IPR029058">
    <property type="entry name" value="AB_hydrolase_fold"/>
</dbReference>
<dbReference type="Pfam" id="PF07859">
    <property type="entry name" value="Abhydrolase_3"/>
    <property type="match status" value="1"/>
</dbReference>
<protein>
    <submittedName>
        <fullName evidence="6">Alpha/beta hydrolase</fullName>
    </submittedName>
</protein>
<reference evidence="6 7" key="1">
    <citation type="submission" date="2019-07" db="EMBL/GenBank/DDBJ databases">
        <title>Genome sequencing for Ferrovibrio sp. K5.</title>
        <authorList>
            <person name="Park S.-J."/>
        </authorList>
    </citation>
    <scope>NUCLEOTIDE SEQUENCE [LARGE SCALE GENOMIC DNA]</scope>
    <source>
        <strain evidence="6 7">K5</strain>
    </source>
</reference>
<dbReference type="PANTHER" id="PTHR48081:SF30">
    <property type="entry name" value="ACETYL-HYDROLASE LIPR-RELATED"/>
    <property type="match status" value="1"/>
</dbReference>
<feature type="active site" evidence="3">
    <location>
        <position position="200"/>
    </location>
</feature>
<feature type="region of interest" description="Disordered" evidence="4">
    <location>
        <begin position="1"/>
        <end position="32"/>
    </location>
</feature>